<keyword evidence="1" id="KW-0175">Coiled coil</keyword>
<comment type="caution">
    <text evidence="3">The sequence shown here is derived from an EMBL/GenBank/DDBJ whole genome shotgun (WGS) entry which is preliminary data.</text>
</comment>
<gene>
    <name evidence="3" type="ORF">DdX_12775</name>
</gene>
<accession>A0AAD4MUJ4</accession>
<dbReference type="AlphaFoldDB" id="A0AAD4MUJ4"/>
<evidence type="ECO:0000313" key="3">
    <source>
        <dbReference type="EMBL" id="KAI1706783.1"/>
    </source>
</evidence>
<proteinExistence type="predicted"/>
<evidence type="ECO:0000256" key="2">
    <source>
        <dbReference type="SAM" id="MobiDB-lite"/>
    </source>
</evidence>
<feature type="coiled-coil region" evidence="1">
    <location>
        <begin position="92"/>
        <end position="202"/>
    </location>
</feature>
<feature type="region of interest" description="Disordered" evidence="2">
    <location>
        <begin position="11"/>
        <end position="92"/>
    </location>
</feature>
<evidence type="ECO:0000256" key="1">
    <source>
        <dbReference type="SAM" id="Coils"/>
    </source>
</evidence>
<dbReference type="EMBL" id="JAKKPZ010000045">
    <property type="protein sequence ID" value="KAI1706783.1"/>
    <property type="molecule type" value="Genomic_DNA"/>
</dbReference>
<organism evidence="3 4">
    <name type="scientific">Ditylenchus destructor</name>
    <dbReference type="NCBI Taxonomy" id="166010"/>
    <lineage>
        <taxon>Eukaryota</taxon>
        <taxon>Metazoa</taxon>
        <taxon>Ecdysozoa</taxon>
        <taxon>Nematoda</taxon>
        <taxon>Chromadorea</taxon>
        <taxon>Rhabditida</taxon>
        <taxon>Tylenchina</taxon>
        <taxon>Tylenchomorpha</taxon>
        <taxon>Sphaerularioidea</taxon>
        <taxon>Anguinidae</taxon>
        <taxon>Anguininae</taxon>
        <taxon>Ditylenchus</taxon>
    </lineage>
</organism>
<dbReference type="Proteomes" id="UP001201812">
    <property type="component" value="Unassembled WGS sequence"/>
</dbReference>
<evidence type="ECO:0000313" key="4">
    <source>
        <dbReference type="Proteomes" id="UP001201812"/>
    </source>
</evidence>
<sequence>MAMVVMAHRYKNGYGGNGPSGPYGGGPYDVGPNGEPYPPPLYNGYAPPPSGYSGPNGPYSPGGPYGPPPPYVPGPYAPLPYSSYEDPDSRRLRDLDYQKADAKRRLDLINSEQSDILDRQKRLDQERIDRINRQLKSRSSSESNEISGLEKRLADLDKDKKDTLDKLDKIESERQIILQKLREKKQDEIDRLNRELAINSTNPDIFTV</sequence>
<protein>
    <submittedName>
        <fullName evidence="3">Uncharacterized protein</fullName>
    </submittedName>
</protein>
<feature type="compositionally biased region" description="Gly residues" evidence="2">
    <location>
        <begin position="13"/>
        <end position="28"/>
    </location>
</feature>
<reference evidence="3" key="1">
    <citation type="submission" date="2022-01" db="EMBL/GenBank/DDBJ databases">
        <title>Genome Sequence Resource for Two Populations of Ditylenchus destructor, the Migratory Endoparasitic Phytonematode.</title>
        <authorList>
            <person name="Zhang H."/>
            <person name="Lin R."/>
            <person name="Xie B."/>
        </authorList>
    </citation>
    <scope>NUCLEOTIDE SEQUENCE</scope>
    <source>
        <strain evidence="3">BazhouSP</strain>
    </source>
</reference>
<keyword evidence="4" id="KW-1185">Reference proteome</keyword>
<feature type="compositionally biased region" description="Pro residues" evidence="2">
    <location>
        <begin position="64"/>
        <end position="78"/>
    </location>
</feature>
<name>A0AAD4MUJ4_9BILA</name>
<feature type="compositionally biased region" description="Pro residues" evidence="2">
    <location>
        <begin position="35"/>
        <end position="50"/>
    </location>
</feature>